<dbReference type="InterPro" id="IPR000387">
    <property type="entry name" value="Tyr_Pase_dom"/>
</dbReference>
<dbReference type="GeneID" id="70915026"/>
<dbReference type="InterPro" id="IPR029021">
    <property type="entry name" value="Prot-tyrosine_phosphatase-like"/>
</dbReference>
<dbReference type="PROSITE" id="PS51257">
    <property type="entry name" value="PROKAR_LIPOPROTEIN"/>
    <property type="match status" value="1"/>
</dbReference>
<evidence type="ECO:0000256" key="2">
    <source>
        <dbReference type="SAM" id="SignalP"/>
    </source>
</evidence>
<evidence type="ECO:0000313" key="5">
    <source>
        <dbReference type="Proteomes" id="UP000092741"/>
    </source>
</evidence>
<comment type="similarity">
    <text evidence="1">Belongs to the protein-tyrosine phosphatase family.</text>
</comment>
<dbReference type="Pfam" id="PF13350">
    <property type="entry name" value="Y_phosphatase3"/>
    <property type="match status" value="2"/>
</dbReference>
<proteinExistence type="inferred from homology"/>
<name>A0AAN1CXT2_VIBNA</name>
<dbReference type="Proteomes" id="UP000092741">
    <property type="component" value="Chromosome 2"/>
</dbReference>
<dbReference type="Gene3D" id="3.90.190.10">
    <property type="entry name" value="Protein tyrosine phosphatase superfamily"/>
    <property type="match status" value="2"/>
</dbReference>
<dbReference type="EMBL" id="CP016346">
    <property type="protein sequence ID" value="ANQ14075.1"/>
    <property type="molecule type" value="Genomic_DNA"/>
</dbReference>
<dbReference type="PANTHER" id="PTHR31126">
    <property type="entry name" value="TYROSINE-PROTEIN PHOSPHATASE"/>
    <property type="match status" value="1"/>
</dbReference>
<dbReference type="KEGG" id="vna:PN96_19505"/>
<dbReference type="InterPro" id="IPR026893">
    <property type="entry name" value="Tyr/Ser_Pase_IphP-type"/>
</dbReference>
<dbReference type="AlphaFoldDB" id="A0AAN1CXT2"/>
<keyword evidence="5" id="KW-1185">Reference proteome</keyword>
<reference evidence="4 5" key="1">
    <citation type="submission" date="2016-07" db="EMBL/GenBank/DDBJ databases">
        <title>Developing Vibrio natriegens as a novel, fast-growing host for biotechnology.</title>
        <authorList>
            <person name="Weinstock M.T."/>
            <person name="Hesek E.D."/>
            <person name="Wilson C.M."/>
            <person name="Gibson D.G."/>
        </authorList>
    </citation>
    <scope>NUCLEOTIDE SEQUENCE [LARGE SCALE GENOMIC DNA]</scope>
    <source>
        <strain evidence="4 5">ATCC 14048</strain>
    </source>
</reference>
<evidence type="ECO:0000256" key="1">
    <source>
        <dbReference type="ARBA" id="ARBA00009580"/>
    </source>
</evidence>
<feature type="signal peptide" evidence="2">
    <location>
        <begin position="1"/>
        <end position="23"/>
    </location>
</feature>
<evidence type="ECO:0000259" key="3">
    <source>
        <dbReference type="PROSITE" id="PS50056"/>
    </source>
</evidence>
<dbReference type="PROSITE" id="PS50056">
    <property type="entry name" value="TYR_PHOSPHATASE_2"/>
    <property type="match status" value="1"/>
</dbReference>
<accession>A0AAN1CXT2</accession>
<feature type="chain" id="PRO_5042858082" description="Tyrosine specific protein phosphatases domain-containing protein" evidence="2">
    <location>
        <begin position="24"/>
        <end position="573"/>
    </location>
</feature>
<dbReference type="PANTHER" id="PTHR31126:SF1">
    <property type="entry name" value="TYROSINE SPECIFIC PROTEIN PHOSPHATASES DOMAIN-CONTAINING PROTEIN"/>
    <property type="match status" value="1"/>
</dbReference>
<organism evidence="4 5">
    <name type="scientific">Vibrio natriegens NBRC 15636 = ATCC 14048 = DSM 759</name>
    <dbReference type="NCBI Taxonomy" id="1219067"/>
    <lineage>
        <taxon>Bacteria</taxon>
        <taxon>Pseudomonadati</taxon>
        <taxon>Pseudomonadota</taxon>
        <taxon>Gammaproteobacteria</taxon>
        <taxon>Vibrionales</taxon>
        <taxon>Vibrionaceae</taxon>
        <taxon>Vibrio</taxon>
    </lineage>
</organism>
<dbReference type="GO" id="GO:0004721">
    <property type="term" value="F:phosphoprotein phosphatase activity"/>
    <property type="evidence" value="ECO:0007669"/>
    <property type="project" value="InterPro"/>
</dbReference>
<dbReference type="SUPFAM" id="SSF52799">
    <property type="entry name" value="(Phosphotyrosine protein) phosphatases II"/>
    <property type="match status" value="2"/>
</dbReference>
<protein>
    <recommendedName>
        <fullName evidence="3">Tyrosine specific protein phosphatases domain-containing protein</fullName>
    </recommendedName>
</protein>
<keyword evidence="2" id="KW-0732">Signal</keyword>
<dbReference type="RefSeq" id="WP_020333865.1">
    <property type="nucleotide sequence ID" value="NZ_ATFJ01000012.1"/>
</dbReference>
<sequence>MNIKTTFKLVSISAMIAMLTACNGETGTTQTDVAAASATYSDEHHVVLTGEDNFRDLGGYVGADNKRVASGKLFRSGELSALTDEDRQKLEALGLVRIFDLRRPSEAASNPDAISQEIEYTNFSLINELPSDLTDTDEDEKEDLTDPKVLAKYAQIAIDFNYDLSSWIYPSYEPSEHMISQWRAIFDLLEDSDTPALWHCTAGQDRTGMTAALILYSLGVSMDDIFSDYLMSNEYTYADKYAQSESILPYLPELDVDAYTESMLVKRGYLEHFFTDIETKYGSIDEFLSNELDVDIDAMREHYLVGEGLPSSVVYTDEHHIELIGEDNFRDLGGYVGADNKRVLEGKLFRSGELSGLTEGDKQILTDLGIEQLVDLRTKGEMLDKPDNIPDTIDVYHLPLVPEAENDNSSAVQVNLVDQWVNNLRDPNFDNEAEMISAYNYIDEQRIANWTEIFDLLESNKTTLWHCTGGQDRVGMTTALVLSSLGVSRDVIIKDYLATNEYLAEYGEQMARYMATMYNDETLYQTILDNMGARETYINAFFDVVESEYGDMDTFLQVLGVDIELMQQNYLIK</sequence>
<evidence type="ECO:0000313" key="4">
    <source>
        <dbReference type="EMBL" id="ANQ14075.1"/>
    </source>
</evidence>
<gene>
    <name evidence="4" type="ORF">BA890_15010</name>
</gene>
<feature type="domain" description="Tyrosine specific protein phosphatases" evidence="3">
    <location>
        <begin position="176"/>
        <end position="226"/>
    </location>
</feature>